<organism evidence="2 3">
    <name type="scientific">Owenia fusiformis</name>
    <name type="common">Polychaete worm</name>
    <dbReference type="NCBI Taxonomy" id="6347"/>
    <lineage>
        <taxon>Eukaryota</taxon>
        <taxon>Metazoa</taxon>
        <taxon>Spiralia</taxon>
        <taxon>Lophotrochozoa</taxon>
        <taxon>Annelida</taxon>
        <taxon>Polychaeta</taxon>
        <taxon>Sedentaria</taxon>
        <taxon>Canalipalpata</taxon>
        <taxon>Sabellida</taxon>
        <taxon>Oweniida</taxon>
        <taxon>Oweniidae</taxon>
        <taxon>Owenia</taxon>
    </lineage>
</organism>
<dbReference type="SUPFAM" id="SSF81383">
    <property type="entry name" value="F-box domain"/>
    <property type="match status" value="1"/>
</dbReference>
<dbReference type="Pfam" id="PF12937">
    <property type="entry name" value="F-box-like"/>
    <property type="match status" value="1"/>
</dbReference>
<dbReference type="OrthoDB" id="9973021at2759"/>
<dbReference type="EMBL" id="CAIIXF020000001">
    <property type="protein sequence ID" value="CAH1774099.1"/>
    <property type="molecule type" value="Genomic_DNA"/>
</dbReference>
<dbReference type="SUPFAM" id="SSF117281">
    <property type="entry name" value="Kelch motif"/>
    <property type="match status" value="1"/>
</dbReference>
<dbReference type="CDD" id="cd22110">
    <property type="entry name" value="F-box_FBXO42"/>
    <property type="match status" value="1"/>
</dbReference>
<feature type="compositionally biased region" description="Low complexity" evidence="1">
    <location>
        <begin position="395"/>
        <end position="405"/>
    </location>
</feature>
<feature type="region of interest" description="Disordered" evidence="1">
    <location>
        <begin position="344"/>
        <end position="405"/>
    </location>
</feature>
<accession>A0A8J1UBZ3</accession>
<dbReference type="SMART" id="SM00256">
    <property type="entry name" value="FBOX"/>
    <property type="match status" value="1"/>
</dbReference>
<gene>
    <name evidence="2" type="ORF">OFUS_LOCUS1619</name>
</gene>
<evidence type="ECO:0000313" key="3">
    <source>
        <dbReference type="Proteomes" id="UP000749559"/>
    </source>
</evidence>
<feature type="compositionally biased region" description="Low complexity" evidence="1">
    <location>
        <begin position="370"/>
        <end position="383"/>
    </location>
</feature>
<comment type="caution">
    <text evidence="2">The sequence shown here is derived from an EMBL/GenBank/DDBJ whole genome shotgun (WGS) entry which is preliminary data.</text>
</comment>
<dbReference type="GO" id="GO:1990756">
    <property type="term" value="F:ubiquitin-like ligase-substrate adaptor activity"/>
    <property type="evidence" value="ECO:0007669"/>
    <property type="project" value="TreeGrafter"/>
</dbReference>
<sequence length="512" mass="56622">MDCSEDSANMAGISDLPEEVQEHILSMLSPYRDLRSCMNVCKLWHELTKGIIVQKYQSFNKSLETLDVEWMPLVPEAGPTISDRHSHSSCYFDKSMYVFGGCTSTSTTFNDLWRLDLATRQWIRPLAIGTYPSPKACASMVVYRNSLVLFGGWSHPTPYPLHQAARFFSELHVYTPSSNRWNHVFTRGCPPPTAGHSASIVGDTMIVFGGSHGHGASSGDLWSLDLKEMLWSKHEIPGHRKPRPRYGQSQVVLDDNNILILGGCGGPNMQYNDVWLLSMNTSPWQWKEIQAHEEENRPPKLWCHPACKVGNKLVLVSRLKKQPVTQAVLSQQTNSDIRTRTSKLWIPPTENKDNPTQNVEKHGVGGVGVPGSSSTRSSAIRASVQGPSAQGSSVQGPSAQGGAPAPGASILTIPRILKKTGKPVKHPMHLYVLDISTVLTEGCVTWQPIREDVDSDAPEETIFYSIVEGRGELIVFGGIQTDLNTMSNRGYSSEPQIVTNHVYFIGSKKFMI</sequence>
<proteinExistence type="predicted"/>
<dbReference type="InterPro" id="IPR036047">
    <property type="entry name" value="F-box-like_dom_sf"/>
</dbReference>
<name>A0A8J1UBZ3_OWEFU</name>
<dbReference type="Gene3D" id="1.20.1280.50">
    <property type="match status" value="1"/>
</dbReference>
<evidence type="ECO:0000256" key="1">
    <source>
        <dbReference type="SAM" id="MobiDB-lite"/>
    </source>
</evidence>
<reference evidence="2" key="1">
    <citation type="submission" date="2022-03" db="EMBL/GenBank/DDBJ databases">
        <authorList>
            <person name="Martin C."/>
        </authorList>
    </citation>
    <scope>NUCLEOTIDE SEQUENCE</scope>
</reference>
<evidence type="ECO:0000313" key="2">
    <source>
        <dbReference type="EMBL" id="CAH1774099.1"/>
    </source>
</evidence>
<dbReference type="AlphaFoldDB" id="A0A8J1UBZ3"/>
<dbReference type="PANTHER" id="PTHR46432">
    <property type="entry name" value="F-BOX ONLY PROTEIN 42"/>
    <property type="match status" value="1"/>
</dbReference>
<dbReference type="InterPro" id="IPR015915">
    <property type="entry name" value="Kelch-typ_b-propeller"/>
</dbReference>
<keyword evidence="3" id="KW-1185">Reference proteome</keyword>
<protein>
    <submittedName>
        <fullName evidence="2">Uncharacterized protein</fullName>
    </submittedName>
</protein>
<dbReference type="InterPro" id="IPR052821">
    <property type="entry name" value="F-box_only_SRC"/>
</dbReference>
<dbReference type="PROSITE" id="PS50181">
    <property type="entry name" value="FBOX"/>
    <property type="match status" value="1"/>
</dbReference>
<dbReference type="GO" id="GO:0019005">
    <property type="term" value="C:SCF ubiquitin ligase complex"/>
    <property type="evidence" value="ECO:0007669"/>
    <property type="project" value="TreeGrafter"/>
</dbReference>
<dbReference type="Pfam" id="PF13415">
    <property type="entry name" value="Beta-prop_FBX42"/>
    <property type="match status" value="1"/>
</dbReference>
<feature type="compositionally biased region" description="Polar residues" evidence="1">
    <location>
        <begin position="385"/>
        <end position="394"/>
    </location>
</feature>
<dbReference type="Gene3D" id="2.120.10.80">
    <property type="entry name" value="Kelch-type beta propeller"/>
    <property type="match status" value="1"/>
</dbReference>
<dbReference type="PANTHER" id="PTHR46432:SF1">
    <property type="entry name" value="F-BOX ONLY PROTEIN 42"/>
    <property type="match status" value="1"/>
</dbReference>
<dbReference type="Proteomes" id="UP000749559">
    <property type="component" value="Unassembled WGS sequence"/>
</dbReference>
<dbReference type="InterPro" id="IPR001810">
    <property type="entry name" value="F-box_dom"/>
</dbReference>